<organism evidence="2 3">
    <name type="scientific">Aspergillus calidoustus</name>
    <dbReference type="NCBI Taxonomy" id="454130"/>
    <lineage>
        <taxon>Eukaryota</taxon>
        <taxon>Fungi</taxon>
        <taxon>Dikarya</taxon>
        <taxon>Ascomycota</taxon>
        <taxon>Pezizomycotina</taxon>
        <taxon>Eurotiomycetes</taxon>
        <taxon>Eurotiomycetidae</taxon>
        <taxon>Eurotiales</taxon>
        <taxon>Aspergillaceae</taxon>
        <taxon>Aspergillus</taxon>
        <taxon>Aspergillus subgen. Nidulantes</taxon>
    </lineage>
</organism>
<dbReference type="Proteomes" id="UP000054771">
    <property type="component" value="Unassembled WGS sequence"/>
</dbReference>
<dbReference type="EMBL" id="CDMC01000008">
    <property type="protein sequence ID" value="CEL06538.1"/>
    <property type="molecule type" value="Genomic_DNA"/>
</dbReference>
<feature type="compositionally biased region" description="Acidic residues" evidence="1">
    <location>
        <begin position="476"/>
        <end position="489"/>
    </location>
</feature>
<evidence type="ECO:0000256" key="1">
    <source>
        <dbReference type="SAM" id="MobiDB-lite"/>
    </source>
</evidence>
<dbReference type="Gene3D" id="3.80.10.10">
    <property type="entry name" value="Ribonuclease Inhibitor"/>
    <property type="match status" value="1"/>
</dbReference>
<gene>
    <name evidence="2" type="ORF">ASPCAL09711</name>
</gene>
<evidence type="ECO:0000313" key="3">
    <source>
        <dbReference type="Proteomes" id="UP000054771"/>
    </source>
</evidence>
<dbReference type="SUPFAM" id="SSF52047">
    <property type="entry name" value="RNI-like"/>
    <property type="match status" value="1"/>
</dbReference>
<evidence type="ECO:0000313" key="2">
    <source>
        <dbReference type="EMBL" id="CEL06538.1"/>
    </source>
</evidence>
<dbReference type="OrthoDB" id="2520703at2759"/>
<protein>
    <submittedName>
        <fullName evidence="2">Uncharacterized protein</fullName>
    </submittedName>
</protein>
<accession>A0A0U5CB27</accession>
<dbReference type="STRING" id="454130.A0A0U5CB27"/>
<dbReference type="InterPro" id="IPR032675">
    <property type="entry name" value="LRR_dom_sf"/>
</dbReference>
<sequence length="543" mass="60905">MDRLQRLPTELLSRIVSLVLESAWGAGDEPPSDRPWPEERRALYNLCLVSRQLRAVAQPFMFRYLEVSDREDAYPDGGLVQTHIQLLMRFTIALCLNPELGKHVRFVELDSFAKPAPRNTTALGSDFHTVLGPALGELPLHDRERQSWRYALRQCDLSIPMALIAIKAPNLRVVRFNHGHGILERLSTLRESCPSLLSRLEQLHLTLSDHTETGYNIAQYTPLLTLPSLREFSFEDADLYGKNCPSAWKPGTLETQDIDLAHCHCDASGVEKLLRACKKVTGFTFQTLASHADSFNPRGRGPYEPNAGNIHAALLPHKETLQFLQLDLWRKATLLVSIEGYQTFCSSRVKLPSLRDFPLLEFVEIQHALLPEAPQFSPALKLLHITDCNSSIRNMVANIAADCKNGRYPKFERFRVSALDITRPIKLPGQRIPQGQTPEQCFRSLSAVFEGTSVDFQIVPHAVELDDGDTVFTSDSDSDSDSEYDNDGDFEEEFPYPFINAAGPDIPAMTMMMQQAMQDPALAAALTAFDGDSDHSWETADEL</sequence>
<proteinExistence type="predicted"/>
<reference evidence="3" key="1">
    <citation type="journal article" date="2016" name="Genome Announc.">
        <title>Draft genome sequences of fungus Aspergillus calidoustus.</title>
        <authorList>
            <person name="Horn F."/>
            <person name="Linde J."/>
            <person name="Mattern D.J."/>
            <person name="Walther G."/>
            <person name="Guthke R."/>
            <person name="Scherlach K."/>
            <person name="Martin K."/>
            <person name="Brakhage A.A."/>
            <person name="Petzke L."/>
            <person name="Valiante V."/>
        </authorList>
    </citation>
    <scope>NUCLEOTIDE SEQUENCE [LARGE SCALE GENOMIC DNA]</scope>
    <source>
        <strain evidence="3">SF006504</strain>
    </source>
</reference>
<dbReference type="OMA" id="HCHIDAG"/>
<name>A0A0U5CB27_ASPCI</name>
<keyword evidence="3" id="KW-1185">Reference proteome</keyword>
<dbReference type="AlphaFoldDB" id="A0A0U5CB27"/>
<feature type="region of interest" description="Disordered" evidence="1">
    <location>
        <begin position="468"/>
        <end position="489"/>
    </location>
</feature>